<dbReference type="EMBL" id="MNCJ02000323">
    <property type="protein sequence ID" value="KAF5795079.1"/>
    <property type="molecule type" value="Genomic_DNA"/>
</dbReference>
<name>A0A9K3NCB8_HELAN</name>
<organism evidence="1 2">
    <name type="scientific">Helianthus annuus</name>
    <name type="common">Common sunflower</name>
    <dbReference type="NCBI Taxonomy" id="4232"/>
    <lineage>
        <taxon>Eukaryota</taxon>
        <taxon>Viridiplantae</taxon>
        <taxon>Streptophyta</taxon>
        <taxon>Embryophyta</taxon>
        <taxon>Tracheophyta</taxon>
        <taxon>Spermatophyta</taxon>
        <taxon>Magnoliopsida</taxon>
        <taxon>eudicotyledons</taxon>
        <taxon>Gunneridae</taxon>
        <taxon>Pentapetalae</taxon>
        <taxon>asterids</taxon>
        <taxon>campanulids</taxon>
        <taxon>Asterales</taxon>
        <taxon>Asteraceae</taxon>
        <taxon>Asteroideae</taxon>
        <taxon>Heliantheae alliance</taxon>
        <taxon>Heliantheae</taxon>
        <taxon>Helianthus</taxon>
    </lineage>
</organism>
<dbReference type="Proteomes" id="UP000215914">
    <property type="component" value="Unassembled WGS sequence"/>
</dbReference>
<gene>
    <name evidence="1" type="ORF">HanXRQr2_Chr08g0335531</name>
</gene>
<dbReference type="AlphaFoldDB" id="A0A9K3NCB8"/>
<protein>
    <submittedName>
        <fullName evidence="1">Uncharacterized protein</fullName>
    </submittedName>
</protein>
<dbReference type="Gramene" id="mRNA:HanXRQr2_Chr08g0335531">
    <property type="protein sequence ID" value="mRNA:HanXRQr2_Chr08g0335531"/>
    <property type="gene ID" value="HanXRQr2_Chr08g0335531"/>
</dbReference>
<reference evidence="1" key="2">
    <citation type="submission" date="2020-06" db="EMBL/GenBank/DDBJ databases">
        <title>Helianthus annuus Genome sequencing and assembly Release 2.</title>
        <authorList>
            <person name="Gouzy J."/>
            <person name="Langlade N."/>
            <person name="Munos S."/>
        </authorList>
    </citation>
    <scope>NUCLEOTIDE SEQUENCE</scope>
    <source>
        <tissue evidence="1">Leaves</tissue>
    </source>
</reference>
<evidence type="ECO:0000313" key="1">
    <source>
        <dbReference type="EMBL" id="KAF5795079.1"/>
    </source>
</evidence>
<keyword evidence="2" id="KW-1185">Reference proteome</keyword>
<proteinExistence type="predicted"/>
<accession>A0A9K3NCB8</accession>
<sequence>MTFEKVPDQMFLPCSICAQRSNHLSVFTPNCEFNSLHGSTGSFVC</sequence>
<comment type="caution">
    <text evidence="1">The sequence shown here is derived from an EMBL/GenBank/DDBJ whole genome shotgun (WGS) entry which is preliminary data.</text>
</comment>
<evidence type="ECO:0000313" key="2">
    <source>
        <dbReference type="Proteomes" id="UP000215914"/>
    </source>
</evidence>
<reference evidence="1" key="1">
    <citation type="journal article" date="2017" name="Nature">
        <title>The sunflower genome provides insights into oil metabolism, flowering and Asterid evolution.</title>
        <authorList>
            <person name="Badouin H."/>
            <person name="Gouzy J."/>
            <person name="Grassa C.J."/>
            <person name="Murat F."/>
            <person name="Staton S.E."/>
            <person name="Cottret L."/>
            <person name="Lelandais-Briere C."/>
            <person name="Owens G.L."/>
            <person name="Carrere S."/>
            <person name="Mayjonade B."/>
            <person name="Legrand L."/>
            <person name="Gill N."/>
            <person name="Kane N.C."/>
            <person name="Bowers J.E."/>
            <person name="Hubner S."/>
            <person name="Bellec A."/>
            <person name="Berard A."/>
            <person name="Berges H."/>
            <person name="Blanchet N."/>
            <person name="Boniface M.C."/>
            <person name="Brunel D."/>
            <person name="Catrice O."/>
            <person name="Chaidir N."/>
            <person name="Claudel C."/>
            <person name="Donnadieu C."/>
            <person name="Faraut T."/>
            <person name="Fievet G."/>
            <person name="Helmstetter N."/>
            <person name="King M."/>
            <person name="Knapp S.J."/>
            <person name="Lai Z."/>
            <person name="Le Paslier M.C."/>
            <person name="Lippi Y."/>
            <person name="Lorenzon L."/>
            <person name="Mandel J.R."/>
            <person name="Marage G."/>
            <person name="Marchand G."/>
            <person name="Marquand E."/>
            <person name="Bret-Mestries E."/>
            <person name="Morien E."/>
            <person name="Nambeesan S."/>
            <person name="Nguyen T."/>
            <person name="Pegot-Espagnet P."/>
            <person name="Pouilly N."/>
            <person name="Raftis F."/>
            <person name="Sallet E."/>
            <person name="Schiex T."/>
            <person name="Thomas J."/>
            <person name="Vandecasteele C."/>
            <person name="Vares D."/>
            <person name="Vear F."/>
            <person name="Vautrin S."/>
            <person name="Crespi M."/>
            <person name="Mangin B."/>
            <person name="Burke J.M."/>
            <person name="Salse J."/>
            <person name="Munos S."/>
            <person name="Vincourt P."/>
            <person name="Rieseberg L.H."/>
            <person name="Langlade N.B."/>
        </authorList>
    </citation>
    <scope>NUCLEOTIDE SEQUENCE</scope>
    <source>
        <tissue evidence="1">Leaves</tissue>
    </source>
</reference>